<dbReference type="GO" id="GO:0050660">
    <property type="term" value="F:flavin adenine dinucleotide binding"/>
    <property type="evidence" value="ECO:0007669"/>
    <property type="project" value="TreeGrafter"/>
</dbReference>
<name>A0A383D080_9ZZZZ</name>
<dbReference type="PRINTS" id="PR00411">
    <property type="entry name" value="PNDRDTASEI"/>
</dbReference>
<dbReference type="InterPro" id="IPR023753">
    <property type="entry name" value="FAD/NAD-binding_dom"/>
</dbReference>
<feature type="non-terminal residue" evidence="9">
    <location>
        <position position="109"/>
    </location>
</feature>
<protein>
    <recommendedName>
        <fullName evidence="8">FAD/NAD(P)-binding domain-containing protein</fullName>
    </recommendedName>
</protein>
<evidence type="ECO:0000256" key="3">
    <source>
        <dbReference type="ARBA" id="ARBA00022630"/>
    </source>
</evidence>
<reference evidence="9" key="1">
    <citation type="submission" date="2018-05" db="EMBL/GenBank/DDBJ databases">
        <authorList>
            <person name="Lanie J.A."/>
            <person name="Ng W.-L."/>
            <person name="Kazmierczak K.M."/>
            <person name="Andrzejewski T.M."/>
            <person name="Davidsen T.M."/>
            <person name="Wayne K.J."/>
            <person name="Tettelin H."/>
            <person name="Glass J.I."/>
            <person name="Rusch D."/>
            <person name="Podicherti R."/>
            <person name="Tsui H.-C.T."/>
            <person name="Winkler M.E."/>
        </authorList>
    </citation>
    <scope>NUCLEOTIDE SEQUENCE</scope>
</reference>
<keyword evidence="4" id="KW-0274">FAD</keyword>
<keyword evidence="7" id="KW-0676">Redox-active center</keyword>
<comment type="cofactor">
    <cofactor evidence="1">
        <name>FAD</name>
        <dbReference type="ChEBI" id="CHEBI:57692"/>
    </cofactor>
</comment>
<gene>
    <name evidence="9" type="ORF">METZ01_LOCUS490685</name>
</gene>
<dbReference type="GO" id="GO:0004148">
    <property type="term" value="F:dihydrolipoyl dehydrogenase (NADH) activity"/>
    <property type="evidence" value="ECO:0007669"/>
    <property type="project" value="TreeGrafter"/>
</dbReference>
<evidence type="ECO:0000256" key="1">
    <source>
        <dbReference type="ARBA" id="ARBA00001974"/>
    </source>
</evidence>
<dbReference type="SUPFAM" id="SSF51905">
    <property type="entry name" value="FAD/NAD(P)-binding domain"/>
    <property type="match status" value="1"/>
</dbReference>
<dbReference type="InterPro" id="IPR050151">
    <property type="entry name" value="Class-I_Pyr_Nuc-Dis_Oxidored"/>
</dbReference>
<evidence type="ECO:0000259" key="8">
    <source>
        <dbReference type="Pfam" id="PF07992"/>
    </source>
</evidence>
<keyword evidence="5" id="KW-0560">Oxidoreductase</keyword>
<evidence type="ECO:0000256" key="7">
    <source>
        <dbReference type="ARBA" id="ARBA00023284"/>
    </source>
</evidence>
<evidence type="ECO:0000256" key="5">
    <source>
        <dbReference type="ARBA" id="ARBA00023002"/>
    </source>
</evidence>
<keyword evidence="6" id="KW-1015">Disulfide bond</keyword>
<comment type="similarity">
    <text evidence="2">Belongs to the class-I pyridine nucleotide-disulfide oxidoreductase family.</text>
</comment>
<feature type="domain" description="FAD/NAD(P)-binding" evidence="8">
    <location>
        <begin position="5"/>
        <end position="91"/>
    </location>
</feature>
<dbReference type="Gene3D" id="3.50.50.60">
    <property type="entry name" value="FAD/NAD(P)-binding domain"/>
    <property type="match status" value="1"/>
</dbReference>
<evidence type="ECO:0000313" key="9">
    <source>
        <dbReference type="EMBL" id="SVE37831.1"/>
    </source>
</evidence>
<sequence length="109" mass="12009">MSKEHILILGAGPGGYSAAFYAADKGYKVTLVDEADKLGGVCLHKGCIPSKALLHVAKLITETRQAKEWGINFAKPNIDIDHIRQWKNGIISKMSDGLIRLCKQRDVDF</sequence>
<evidence type="ECO:0000256" key="4">
    <source>
        <dbReference type="ARBA" id="ARBA00022827"/>
    </source>
</evidence>
<dbReference type="EMBL" id="UINC01213175">
    <property type="protein sequence ID" value="SVE37831.1"/>
    <property type="molecule type" value="Genomic_DNA"/>
</dbReference>
<dbReference type="PROSITE" id="PS00076">
    <property type="entry name" value="PYRIDINE_REDOX_1"/>
    <property type="match status" value="1"/>
</dbReference>
<accession>A0A383D080</accession>
<dbReference type="PANTHER" id="PTHR22912">
    <property type="entry name" value="DISULFIDE OXIDOREDUCTASE"/>
    <property type="match status" value="1"/>
</dbReference>
<dbReference type="GO" id="GO:0006103">
    <property type="term" value="P:2-oxoglutarate metabolic process"/>
    <property type="evidence" value="ECO:0007669"/>
    <property type="project" value="TreeGrafter"/>
</dbReference>
<proteinExistence type="inferred from homology"/>
<dbReference type="PANTHER" id="PTHR22912:SF160">
    <property type="entry name" value="DIHYDROLIPOYL DEHYDROGENASE"/>
    <property type="match status" value="1"/>
</dbReference>
<evidence type="ECO:0000256" key="2">
    <source>
        <dbReference type="ARBA" id="ARBA00007532"/>
    </source>
</evidence>
<dbReference type="InterPro" id="IPR012999">
    <property type="entry name" value="Pyr_OxRdtase_I_AS"/>
</dbReference>
<evidence type="ECO:0000256" key="6">
    <source>
        <dbReference type="ARBA" id="ARBA00023157"/>
    </source>
</evidence>
<organism evidence="9">
    <name type="scientific">marine metagenome</name>
    <dbReference type="NCBI Taxonomy" id="408172"/>
    <lineage>
        <taxon>unclassified sequences</taxon>
        <taxon>metagenomes</taxon>
        <taxon>ecological metagenomes</taxon>
    </lineage>
</organism>
<dbReference type="Pfam" id="PF07992">
    <property type="entry name" value="Pyr_redox_2"/>
    <property type="match status" value="1"/>
</dbReference>
<keyword evidence="3" id="KW-0285">Flavoprotein</keyword>
<dbReference type="InterPro" id="IPR036188">
    <property type="entry name" value="FAD/NAD-bd_sf"/>
</dbReference>
<dbReference type="AlphaFoldDB" id="A0A383D080"/>